<dbReference type="InterPro" id="IPR032872">
    <property type="entry name" value="WAK_assoc_C"/>
</dbReference>
<feature type="signal peptide" evidence="20">
    <location>
        <begin position="1"/>
        <end position="27"/>
    </location>
</feature>
<keyword evidence="3" id="KW-1003">Cell membrane</keyword>
<evidence type="ECO:0000256" key="2">
    <source>
        <dbReference type="ARBA" id="ARBA00012513"/>
    </source>
</evidence>
<keyword evidence="11 18" id="KW-0067">ATP-binding</keyword>
<gene>
    <name evidence="22" type="primary">PanWAK25</name>
    <name evidence="22" type="ORF">PanWU01x14_123640</name>
</gene>
<evidence type="ECO:0000256" key="16">
    <source>
        <dbReference type="ARBA" id="ARBA00047899"/>
    </source>
</evidence>
<evidence type="ECO:0000256" key="8">
    <source>
        <dbReference type="ARBA" id="ARBA00022729"/>
    </source>
</evidence>
<dbReference type="InterPro" id="IPR017441">
    <property type="entry name" value="Protein_kinase_ATP_BS"/>
</dbReference>
<evidence type="ECO:0000256" key="17">
    <source>
        <dbReference type="ARBA" id="ARBA00048679"/>
    </source>
</evidence>
<keyword evidence="8 20" id="KW-0732">Signal</keyword>
<evidence type="ECO:0000256" key="1">
    <source>
        <dbReference type="ARBA" id="ARBA00004251"/>
    </source>
</evidence>
<dbReference type="InterPro" id="IPR025287">
    <property type="entry name" value="WAK_GUB"/>
</dbReference>
<dbReference type="OrthoDB" id="4062651at2759"/>
<dbReference type="SMART" id="SM00220">
    <property type="entry name" value="S_TKc"/>
    <property type="match status" value="1"/>
</dbReference>
<dbReference type="Proteomes" id="UP000237105">
    <property type="component" value="Unassembled WGS sequence"/>
</dbReference>
<feature type="chain" id="PRO_5015127297" description="non-specific serine/threonine protein kinase" evidence="20">
    <location>
        <begin position="28"/>
        <end position="686"/>
    </location>
</feature>
<dbReference type="STRING" id="3476.A0A2P5CTW6"/>
<feature type="region of interest" description="Disordered" evidence="19">
    <location>
        <begin position="620"/>
        <end position="686"/>
    </location>
</feature>
<dbReference type="CDD" id="cd14066">
    <property type="entry name" value="STKc_IRAK"/>
    <property type="match status" value="1"/>
</dbReference>
<evidence type="ECO:0000256" key="10">
    <source>
        <dbReference type="ARBA" id="ARBA00022777"/>
    </source>
</evidence>
<keyword evidence="14 22" id="KW-0675">Receptor</keyword>
<sequence length="686" mass="76590">MKFLLSNLIPTLVFLYLNSVSDHLVGAADPYFETCRVPRSCGNQTISFPFYIQGKQEHYCGYPRFNLSCDPNGRSILNFSGQNYVVRQIFYQNQSLLVSTAAFSDPRDERECVPPVRNFTSSPDFELPANQASVVLLYNCRSSSLGAALSKYRIGCSAVNDSNSVLAFYENDRDGLANASRTCGTERVVAKAAAAEEVGYRDGSSVNGGAVMREVLRRGFMLNWIASNCSRCESTKGRCGFDWDSRLFQCYCPDRPHAARCDMPGNKLGLKLGLGIGLPSLAVTCLIVLFLSRHYLRKRASKLLQRNSSDQYINSDTEEGSDYLGVLVFSYKDLQEATNNFNAEKELGDGGFGTVYYGKLKDGREVAVKRLYEHNYKRVEQFINEIEILTRLRHKNLVSLYGCTSRRCRELLLVYEYIPNGTVADHLHGDRANTGPLSWPIRMSIAIETASALAYLHASDIVHRDVKTNNILLDNNFCVKVADFGLSRLFPNDVTHVSTAPQGTPGYVDPEYHQCYQLTSKSDVYSFGVVLVELISSMPAVDITRHRHEINLSNLALSKIQKRAYNELVDPCLGFDTDIEVKTMIIAVAELAFQCLQQDKEMRPSMDEVLESLKAIEIGNSESENHQKEEAFDGSGLSMSTVRPPPSPDCDEVVLLRRMKPEHPPSPNSVTENWPSSRSTTPNISG</sequence>
<dbReference type="PANTHER" id="PTHR46008">
    <property type="entry name" value="LEAF RUST 10 DISEASE-RESISTANCE LOCUS RECEPTOR-LIKE PROTEIN KINASE-LIKE 1.4"/>
    <property type="match status" value="1"/>
</dbReference>
<keyword evidence="7" id="KW-0812">Transmembrane</keyword>
<comment type="subcellular location">
    <subcellularLocation>
        <location evidence="1">Cell membrane</location>
        <topology evidence="1">Single-pass type I membrane protein</topology>
    </subcellularLocation>
</comment>
<evidence type="ECO:0000256" key="14">
    <source>
        <dbReference type="ARBA" id="ARBA00023170"/>
    </source>
</evidence>
<keyword evidence="5" id="KW-0597">Phosphoprotein</keyword>
<evidence type="ECO:0000256" key="4">
    <source>
        <dbReference type="ARBA" id="ARBA00022527"/>
    </source>
</evidence>
<dbReference type="PANTHER" id="PTHR46008:SF2">
    <property type="entry name" value="LEAF RUST 10 DISEASE-RESISTANCE LOCUS RECEPTOR-LIKE PROTEIN KINASE-LIKE 1.4"/>
    <property type="match status" value="1"/>
</dbReference>
<evidence type="ECO:0000256" key="5">
    <source>
        <dbReference type="ARBA" id="ARBA00022553"/>
    </source>
</evidence>
<dbReference type="EMBL" id="JXTB01000095">
    <property type="protein sequence ID" value="PON64487.1"/>
    <property type="molecule type" value="Genomic_DNA"/>
</dbReference>
<comment type="caution">
    <text evidence="22">The sequence shown here is derived from an EMBL/GenBank/DDBJ whole genome shotgun (WGS) entry which is preliminary data.</text>
</comment>
<dbReference type="SUPFAM" id="SSF56112">
    <property type="entry name" value="Protein kinase-like (PK-like)"/>
    <property type="match status" value="1"/>
</dbReference>
<keyword evidence="23" id="KW-1185">Reference proteome</keyword>
<dbReference type="PROSITE" id="PS50011">
    <property type="entry name" value="PROTEIN_KINASE_DOM"/>
    <property type="match status" value="1"/>
</dbReference>
<organism evidence="22 23">
    <name type="scientific">Parasponia andersonii</name>
    <name type="common">Sponia andersonii</name>
    <dbReference type="NCBI Taxonomy" id="3476"/>
    <lineage>
        <taxon>Eukaryota</taxon>
        <taxon>Viridiplantae</taxon>
        <taxon>Streptophyta</taxon>
        <taxon>Embryophyta</taxon>
        <taxon>Tracheophyta</taxon>
        <taxon>Spermatophyta</taxon>
        <taxon>Magnoliopsida</taxon>
        <taxon>eudicotyledons</taxon>
        <taxon>Gunneridae</taxon>
        <taxon>Pentapetalae</taxon>
        <taxon>rosids</taxon>
        <taxon>fabids</taxon>
        <taxon>Rosales</taxon>
        <taxon>Cannabaceae</taxon>
        <taxon>Parasponia</taxon>
    </lineage>
</organism>
<evidence type="ECO:0000313" key="22">
    <source>
        <dbReference type="EMBL" id="PON64487.1"/>
    </source>
</evidence>
<dbReference type="Pfam" id="PF13947">
    <property type="entry name" value="GUB_WAK_bind"/>
    <property type="match status" value="1"/>
</dbReference>
<dbReference type="GO" id="GO:0005886">
    <property type="term" value="C:plasma membrane"/>
    <property type="evidence" value="ECO:0007669"/>
    <property type="project" value="UniProtKB-SubCell"/>
</dbReference>
<keyword evidence="15" id="KW-0325">Glycoprotein</keyword>
<dbReference type="Pfam" id="PF07714">
    <property type="entry name" value="PK_Tyr_Ser-Thr"/>
    <property type="match status" value="1"/>
</dbReference>
<evidence type="ECO:0000256" key="12">
    <source>
        <dbReference type="ARBA" id="ARBA00022989"/>
    </source>
</evidence>
<dbReference type="AlphaFoldDB" id="A0A2P5CTW6"/>
<dbReference type="InterPro" id="IPR008271">
    <property type="entry name" value="Ser/Thr_kinase_AS"/>
</dbReference>
<keyword evidence="9 18" id="KW-0547">Nucleotide-binding</keyword>
<dbReference type="InterPro" id="IPR011009">
    <property type="entry name" value="Kinase-like_dom_sf"/>
</dbReference>
<evidence type="ECO:0000256" key="18">
    <source>
        <dbReference type="PROSITE-ProRule" id="PRU10141"/>
    </source>
</evidence>
<dbReference type="PROSITE" id="PS00107">
    <property type="entry name" value="PROTEIN_KINASE_ATP"/>
    <property type="match status" value="1"/>
</dbReference>
<evidence type="ECO:0000256" key="9">
    <source>
        <dbReference type="ARBA" id="ARBA00022741"/>
    </source>
</evidence>
<accession>A0A2P5CTW6</accession>
<evidence type="ECO:0000256" key="15">
    <source>
        <dbReference type="ARBA" id="ARBA00023180"/>
    </source>
</evidence>
<keyword evidence="4" id="KW-0723">Serine/threonine-protein kinase</keyword>
<evidence type="ECO:0000256" key="3">
    <source>
        <dbReference type="ARBA" id="ARBA00022475"/>
    </source>
</evidence>
<keyword evidence="12" id="KW-1133">Transmembrane helix</keyword>
<feature type="compositionally biased region" description="Polar residues" evidence="19">
    <location>
        <begin position="668"/>
        <end position="686"/>
    </location>
</feature>
<proteinExistence type="predicted"/>
<evidence type="ECO:0000313" key="23">
    <source>
        <dbReference type="Proteomes" id="UP000237105"/>
    </source>
</evidence>
<dbReference type="FunFam" id="1.10.510.10:FF:000161">
    <property type="entry name" value="Wall-associated receptor kinase-like 20"/>
    <property type="match status" value="1"/>
</dbReference>
<evidence type="ECO:0000259" key="21">
    <source>
        <dbReference type="PROSITE" id="PS50011"/>
    </source>
</evidence>
<dbReference type="Gene3D" id="1.10.510.10">
    <property type="entry name" value="Transferase(Phosphotransferase) domain 1"/>
    <property type="match status" value="1"/>
</dbReference>
<feature type="binding site" evidence="18">
    <location>
        <position position="369"/>
    </location>
    <ligand>
        <name>ATP</name>
        <dbReference type="ChEBI" id="CHEBI:30616"/>
    </ligand>
</feature>
<comment type="catalytic activity">
    <reaction evidence="17">
        <text>L-seryl-[protein] + ATP = O-phospho-L-seryl-[protein] + ADP + H(+)</text>
        <dbReference type="Rhea" id="RHEA:17989"/>
        <dbReference type="Rhea" id="RHEA-COMP:9863"/>
        <dbReference type="Rhea" id="RHEA-COMP:11604"/>
        <dbReference type="ChEBI" id="CHEBI:15378"/>
        <dbReference type="ChEBI" id="CHEBI:29999"/>
        <dbReference type="ChEBI" id="CHEBI:30616"/>
        <dbReference type="ChEBI" id="CHEBI:83421"/>
        <dbReference type="ChEBI" id="CHEBI:456216"/>
        <dbReference type="EC" id="2.7.11.1"/>
    </reaction>
</comment>
<evidence type="ECO:0000256" key="19">
    <source>
        <dbReference type="SAM" id="MobiDB-lite"/>
    </source>
</evidence>
<dbReference type="GO" id="GO:0030247">
    <property type="term" value="F:polysaccharide binding"/>
    <property type="evidence" value="ECO:0007669"/>
    <property type="project" value="InterPro"/>
</dbReference>
<dbReference type="InterPro" id="IPR000719">
    <property type="entry name" value="Prot_kinase_dom"/>
</dbReference>
<dbReference type="EC" id="2.7.11.1" evidence="2"/>
<dbReference type="Pfam" id="PF14380">
    <property type="entry name" value="WAK_assoc"/>
    <property type="match status" value="1"/>
</dbReference>
<comment type="catalytic activity">
    <reaction evidence="16">
        <text>L-threonyl-[protein] + ATP = O-phospho-L-threonyl-[protein] + ADP + H(+)</text>
        <dbReference type="Rhea" id="RHEA:46608"/>
        <dbReference type="Rhea" id="RHEA-COMP:11060"/>
        <dbReference type="Rhea" id="RHEA-COMP:11605"/>
        <dbReference type="ChEBI" id="CHEBI:15378"/>
        <dbReference type="ChEBI" id="CHEBI:30013"/>
        <dbReference type="ChEBI" id="CHEBI:30616"/>
        <dbReference type="ChEBI" id="CHEBI:61977"/>
        <dbReference type="ChEBI" id="CHEBI:456216"/>
        <dbReference type="EC" id="2.7.11.1"/>
    </reaction>
</comment>
<keyword evidence="13" id="KW-0472">Membrane</keyword>
<feature type="domain" description="Protein kinase" evidence="21">
    <location>
        <begin position="341"/>
        <end position="616"/>
    </location>
</feature>
<dbReference type="Gene3D" id="3.30.200.20">
    <property type="entry name" value="Phosphorylase Kinase, domain 1"/>
    <property type="match status" value="1"/>
</dbReference>
<evidence type="ECO:0000256" key="20">
    <source>
        <dbReference type="SAM" id="SignalP"/>
    </source>
</evidence>
<keyword evidence="10 22" id="KW-0418">Kinase</keyword>
<protein>
    <recommendedName>
        <fullName evidence="2">non-specific serine/threonine protein kinase</fullName>
        <ecNumber evidence="2">2.7.11.1</ecNumber>
    </recommendedName>
</protein>
<reference evidence="23" key="1">
    <citation type="submission" date="2016-06" db="EMBL/GenBank/DDBJ databases">
        <title>Parallel loss of symbiosis genes in relatives of nitrogen-fixing non-legume Parasponia.</title>
        <authorList>
            <person name="Van Velzen R."/>
            <person name="Holmer R."/>
            <person name="Bu F."/>
            <person name="Rutten L."/>
            <person name="Van Zeijl A."/>
            <person name="Liu W."/>
            <person name="Santuari L."/>
            <person name="Cao Q."/>
            <person name="Sharma T."/>
            <person name="Shen D."/>
            <person name="Roswanjaya Y."/>
            <person name="Wardhani T."/>
            <person name="Kalhor M.S."/>
            <person name="Jansen J."/>
            <person name="Van den Hoogen J."/>
            <person name="Gungor B."/>
            <person name="Hartog M."/>
            <person name="Hontelez J."/>
            <person name="Verver J."/>
            <person name="Yang W.-C."/>
            <person name="Schijlen E."/>
            <person name="Repin R."/>
            <person name="Schilthuizen M."/>
            <person name="Schranz E."/>
            <person name="Heidstra R."/>
            <person name="Miyata K."/>
            <person name="Fedorova E."/>
            <person name="Kohlen W."/>
            <person name="Bisseling T."/>
            <person name="Smit S."/>
            <person name="Geurts R."/>
        </authorList>
    </citation>
    <scope>NUCLEOTIDE SEQUENCE [LARGE SCALE GENOMIC DNA]</scope>
    <source>
        <strain evidence="23">cv. WU1-14</strain>
    </source>
</reference>
<evidence type="ECO:0000256" key="13">
    <source>
        <dbReference type="ARBA" id="ARBA00023136"/>
    </source>
</evidence>
<dbReference type="InterPro" id="IPR001245">
    <property type="entry name" value="Ser-Thr/Tyr_kinase_cat_dom"/>
</dbReference>
<dbReference type="PROSITE" id="PS00108">
    <property type="entry name" value="PROTEIN_KINASE_ST"/>
    <property type="match status" value="1"/>
</dbReference>
<dbReference type="GO" id="GO:0005524">
    <property type="term" value="F:ATP binding"/>
    <property type="evidence" value="ECO:0007669"/>
    <property type="project" value="UniProtKB-UniRule"/>
</dbReference>
<keyword evidence="6" id="KW-0808">Transferase</keyword>
<dbReference type="GO" id="GO:0004674">
    <property type="term" value="F:protein serine/threonine kinase activity"/>
    <property type="evidence" value="ECO:0007669"/>
    <property type="project" value="UniProtKB-KW"/>
</dbReference>
<dbReference type="FunFam" id="3.30.200.20:FF:000214">
    <property type="entry name" value="WAK1-OsWAK receptor-like cytoplasmic kinase (OsWAK-RLCK)"/>
    <property type="match status" value="1"/>
</dbReference>
<evidence type="ECO:0000256" key="7">
    <source>
        <dbReference type="ARBA" id="ARBA00022692"/>
    </source>
</evidence>
<evidence type="ECO:0000256" key="6">
    <source>
        <dbReference type="ARBA" id="ARBA00022679"/>
    </source>
</evidence>
<evidence type="ECO:0000256" key="11">
    <source>
        <dbReference type="ARBA" id="ARBA00022840"/>
    </source>
</evidence>
<name>A0A2P5CTW6_PARAD</name>